<dbReference type="Pfam" id="PF00675">
    <property type="entry name" value="Peptidase_M16"/>
    <property type="match status" value="1"/>
</dbReference>
<evidence type="ECO:0000259" key="8">
    <source>
        <dbReference type="Pfam" id="PF00675"/>
    </source>
</evidence>
<evidence type="ECO:0000259" key="10">
    <source>
        <dbReference type="Pfam" id="PF16187"/>
    </source>
</evidence>
<dbReference type="PANTHER" id="PTHR43690:SF18">
    <property type="entry name" value="INSULIN-DEGRADING ENZYME-RELATED"/>
    <property type="match status" value="1"/>
</dbReference>
<keyword evidence="13" id="KW-1185">Reference proteome</keyword>
<dbReference type="InterPro" id="IPR007863">
    <property type="entry name" value="Peptidase_M16_C"/>
</dbReference>
<evidence type="ECO:0000256" key="1">
    <source>
        <dbReference type="ARBA" id="ARBA00007261"/>
    </source>
</evidence>
<feature type="domain" description="Peptidase M16 middle/third" evidence="10">
    <location>
        <begin position="395"/>
        <end position="676"/>
    </location>
</feature>
<dbReference type="InterPro" id="IPR050626">
    <property type="entry name" value="Peptidase_M16"/>
</dbReference>
<dbReference type="GO" id="GO:0004222">
    <property type="term" value="F:metalloendopeptidase activity"/>
    <property type="evidence" value="ECO:0007669"/>
    <property type="project" value="InterPro"/>
</dbReference>
<evidence type="ECO:0000256" key="6">
    <source>
        <dbReference type="ARBA" id="ARBA00023049"/>
    </source>
</evidence>
<dbReference type="GO" id="GO:0005829">
    <property type="term" value="C:cytosol"/>
    <property type="evidence" value="ECO:0007669"/>
    <property type="project" value="TreeGrafter"/>
</dbReference>
<feature type="domain" description="Peptidase M16 N-terminal" evidence="8">
    <location>
        <begin position="48"/>
        <end position="173"/>
    </location>
</feature>
<evidence type="ECO:0000259" key="9">
    <source>
        <dbReference type="Pfam" id="PF05193"/>
    </source>
</evidence>
<evidence type="ECO:0000256" key="4">
    <source>
        <dbReference type="ARBA" id="ARBA00022801"/>
    </source>
</evidence>
<comment type="caution">
    <text evidence="12">The sequence shown here is derived from an EMBL/GenBank/DDBJ whole genome shotgun (WGS) entry which is preliminary data.</text>
</comment>
<reference evidence="12" key="1">
    <citation type="submission" date="2021-06" db="EMBL/GenBank/DDBJ databases">
        <authorList>
            <person name="Hodson N. C."/>
            <person name="Mongue J. A."/>
            <person name="Jaron S. K."/>
        </authorList>
    </citation>
    <scope>NUCLEOTIDE SEQUENCE</scope>
</reference>
<evidence type="ECO:0000256" key="2">
    <source>
        <dbReference type="ARBA" id="ARBA00022670"/>
    </source>
</evidence>
<dbReference type="OrthoDB" id="952271at2759"/>
<dbReference type="InterPro" id="IPR032632">
    <property type="entry name" value="Peptidase_M16_M"/>
</dbReference>
<evidence type="ECO:0000256" key="3">
    <source>
        <dbReference type="ARBA" id="ARBA00022723"/>
    </source>
</evidence>
<evidence type="ECO:0000259" key="11">
    <source>
        <dbReference type="Pfam" id="PF22456"/>
    </source>
</evidence>
<dbReference type="Pfam" id="PF16187">
    <property type="entry name" value="Peptidase_M16_M"/>
    <property type="match status" value="1"/>
</dbReference>
<dbReference type="GO" id="GO:0043171">
    <property type="term" value="P:peptide catabolic process"/>
    <property type="evidence" value="ECO:0007669"/>
    <property type="project" value="TreeGrafter"/>
</dbReference>
<protein>
    <recommendedName>
        <fullName evidence="14">Insulin-degrading enzyme</fullName>
    </recommendedName>
</protein>
<sequence length="998" mass="114219">MIISTLKTNYSDAGARSIGVSTLLSDVVKSPADKREYRAFTLENGLVVIVVSDPETDKSAAALDVMTGSLKDPVELPGLAHYLEHMLFLGTEKFPEENAYAKYLSENAGSTNAYTAGDNTCYYFDCSPDALEGAIDRFAQFFVSPLFTESGSEREVNAVNSEHEGIIPSDEHRKDAVNSFLSKQGHPYSSFGCGNKYTLWTHPAEKGINVRSELIRFYRENYSANIMKLAVIGKESLDELQMLVEKYFLDVKNYEFEAPHWPESPFGPDEAQTRIDILPIKDIRSLEIIFPIPDDSKDYKSGITQYVTSLVGHEGTGSLLSLLKKKGWATELHTSTEKPGRGFAFLYTQIELTPLGLEFVDEVVLHFFQYVEMLRNVGPQNWYWDELKTIRETEFRFQEDQCADYLVVDLVDQMTRCPVSDVWASRYLLSDYQPSMISEVVNLLNPNNVRVIVNTQDNKDKVDKTEEFFGTKYRYYKISSDVIDKWKTCGLHEDLHIPKPNMFVPTEFDLKPRDKETGIIPRIILEDELSRVWYLQDNEYLLPRGIIQLSILSPCAGTSPRNFNLVHLLENIMEDLVAEDCYSANMSGLSNSFNHAMDGLRIITDGYNDKLEQLFYFLLDFLLNFNSVGPRFEAIKEAFVRELRNWKDEDPSTHASAYLSSLSFNVIYSNAERLEAVNELTPENLILFAKKLLASVKFEWYIFGNYTEQEALAIHAKGMEGCHKFGSQPLFSAELAPRRHLKLPAGSSYLYTANHTTHSNSCIRMRLQIGMGEVRTRTLMLLVDHILSEPCFDILRTKEQLGYVVWCTYRRQVGVMSFDVVIQGEKHPAYLESRIENFLELMEVKINKMEVEEFQKYVQSLKVILLEKPKTLNERFSRLQAEIICRTYEFDADDKIILELDKITREEISNYFKKWISPHSTSRKKLTVHVISVAEGGAGNSEGSIECLINPTNQELITEIETWKCHHGYYPAPLPCMGIPPWKTRNSLFHKCSEKKCL</sequence>
<evidence type="ECO:0000256" key="5">
    <source>
        <dbReference type="ARBA" id="ARBA00022833"/>
    </source>
</evidence>
<dbReference type="InterPro" id="IPR001431">
    <property type="entry name" value="Pept_M16_Zn_BS"/>
</dbReference>
<dbReference type="Pfam" id="PF05193">
    <property type="entry name" value="Peptidase_M16_C"/>
    <property type="match status" value="1"/>
</dbReference>
<dbReference type="Proteomes" id="UP000708208">
    <property type="component" value="Unassembled WGS sequence"/>
</dbReference>
<keyword evidence="6" id="KW-0482">Metalloprotease</keyword>
<dbReference type="PROSITE" id="PS00143">
    <property type="entry name" value="INSULINASE"/>
    <property type="match status" value="1"/>
</dbReference>
<keyword evidence="5" id="KW-0862">Zinc</keyword>
<proteinExistence type="inferred from homology"/>
<dbReference type="InterPro" id="IPR011765">
    <property type="entry name" value="Pept_M16_N"/>
</dbReference>
<dbReference type="PANTHER" id="PTHR43690">
    <property type="entry name" value="NARDILYSIN"/>
    <property type="match status" value="1"/>
</dbReference>
<keyword evidence="4" id="KW-0378">Hydrolase</keyword>
<dbReference type="FunFam" id="3.30.830.10:FF:000004">
    <property type="entry name" value="Putative insulin-degrading enzyme"/>
    <property type="match status" value="1"/>
</dbReference>
<keyword evidence="3" id="KW-0479">Metal-binding</keyword>
<accession>A0A8J2Q7R5</accession>
<evidence type="ECO:0000313" key="13">
    <source>
        <dbReference type="Proteomes" id="UP000708208"/>
    </source>
</evidence>
<comment type="similarity">
    <text evidence="1 7">Belongs to the peptidase M16 family.</text>
</comment>
<dbReference type="AlphaFoldDB" id="A0A8J2Q7R5"/>
<evidence type="ECO:0000313" key="12">
    <source>
        <dbReference type="EMBL" id="CAG7838561.1"/>
    </source>
</evidence>
<dbReference type="EMBL" id="CAJVCH010571798">
    <property type="protein sequence ID" value="CAG7838561.1"/>
    <property type="molecule type" value="Genomic_DNA"/>
</dbReference>
<dbReference type="Pfam" id="PF22456">
    <property type="entry name" value="PqqF-like_C_4"/>
    <property type="match status" value="1"/>
</dbReference>
<dbReference type="GO" id="GO:0046872">
    <property type="term" value="F:metal ion binding"/>
    <property type="evidence" value="ECO:0007669"/>
    <property type="project" value="UniProtKB-KW"/>
</dbReference>
<dbReference type="GO" id="GO:0005739">
    <property type="term" value="C:mitochondrion"/>
    <property type="evidence" value="ECO:0007669"/>
    <property type="project" value="TreeGrafter"/>
</dbReference>
<feature type="domain" description="Coenzyme PQQ synthesis protein F-like C-terminal lobe" evidence="11">
    <location>
        <begin position="782"/>
        <end position="879"/>
    </location>
</feature>
<feature type="domain" description="Peptidase M16 C-terminal" evidence="9">
    <location>
        <begin position="211"/>
        <end position="389"/>
    </location>
</feature>
<evidence type="ECO:0000256" key="7">
    <source>
        <dbReference type="RuleBase" id="RU004447"/>
    </source>
</evidence>
<dbReference type="FunFam" id="3.30.830.10:FF:000005">
    <property type="entry name" value="nardilysin isoform X1"/>
    <property type="match status" value="1"/>
</dbReference>
<name>A0A8J2Q7R5_9HEXA</name>
<evidence type="ECO:0008006" key="14">
    <source>
        <dbReference type="Google" id="ProtNLM"/>
    </source>
</evidence>
<keyword evidence="2" id="KW-0645">Protease</keyword>
<organism evidence="12 13">
    <name type="scientific">Allacma fusca</name>
    <dbReference type="NCBI Taxonomy" id="39272"/>
    <lineage>
        <taxon>Eukaryota</taxon>
        <taxon>Metazoa</taxon>
        <taxon>Ecdysozoa</taxon>
        <taxon>Arthropoda</taxon>
        <taxon>Hexapoda</taxon>
        <taxon>Collembola</taxon>
        <taxon>Symphypleona</taxon>
        <taxon>Sminthuridae</taxon>
        <taxon>Allacma</taxon>
    </lineage>
</organism>
<gene>
    <name evidence="12" type="ORF">AFUS01_LOCUS47519</name>
</gene>
<dbReference type="GO" id="GO:0051603">
    <property type="term" value="P:proteolysis involved in protein catabolic process"/>
    <property type="evidence" value="ECO:0007669"/>
    <property type="project" value="TreeGrafter"/>
</dbReference>
<dbReference type="InterPro" id="IPR054734">
    <property type="entry name" value="PqqF-like_C_4"/>
</dbReference>